<evidence type="ECO:0000313" key="2">
    <source>
        <dbReference type="EMBL" id="KAG4420429.1"/>
    </source>
</evidence>
<name>A0A8H7TIR8_9HELO</name>
<feature type="compositionally biased region" description="Polar residues" evidence="1">
    <location>
        <begin position="57"/>
        <end position="75"/>
    </location>
</feature>
<feature type="region of interest" description="Disordered" evidence="1">
    <location>
        <begin position="28"/>
        <end position="75"/>
    </location>
</feature>
<sequence>MVVSRALKAEIEVKVVMLFQARYSHHQSTTHQHMGGRGNGDSCPDAAASHTIRTLDPRTNQQAVSHHPTTTTHEL</sequence>
<proteinExistence type="predicted"/>
<gene>
    <name evidence="2" type="ORF">IFR04_006445</name>
</gene>
<reference evidence="2" key="1">
    <citation type="submission" date="2021-02" db="EMBL/GenBank/DDBJ databases">
        <title>Genome sequence Cadophora malorum strain M34.</title>
        <authorList>
            <person name="Stefanovic E."/>
            <person name="Vu D."/>
            <person name="Scully C."/>
            <person name="Dijksterhuis J."/>
            <person name="Roader J."/>
            <person name="Houbraken J."/>
        </authorList>
    </citation>
    <scope>NUCLEOTIDE SEQUENCE</scope>
    <source>
        <strain evidence="2">M34</strain>
    </source>
</reference>
<keyword evidence="3" id="KW-1185">Reference proteome</keyword>
<dbReference type="OrthoDB" id="10291114at2759"/>
<comment type="caution">
    <text evidence="2">The sequence shown here is derived from an EMBL/GenBank/DDBJ whole genome shotgun (WGS) entry which is preliminary data.</text>
</comment>
<evidence type="ECO:0000313" key="3">
    <source>
        <dbReference type="Proteomes" id="UP000664132"/>
    </source>
</evidence>
<dbReference type="AlphaFoldDB" id="A0A8H7TIR8"/>
<dbReference type="Proteomes" id="UP000664132">
    <property type="component" value="Unassembled WGS sequence"/>
</dbReference>
<evidence type="ECO:0000256" key="1">
    <source>
        <dbReference type="SAM" id="MobiDB-lite"/>
    </source>
</evidence>
<dbReference type="EMBL" id="JAFJYH010000084">
    <property type="protein sequence ID" value="KAG4420429.1"/>
    <property type="molecule type" value="Genomic_DNA"/>
</dbReference>
<protein>
    <submittedName>
        <fullName evidence="2">Uncharacterized protein</fullName>
    </submittedName>
</protein>
<organism evidence="2 3">
    <name type="scientific">Cadophora malorum</name>
    <dbReference type="NCBI Taxonomy" id="108018"/>
    <lineage>
        <taxon>Eukaryota</taxon>
        <taxon>Fungi</taxon>
        <taxon>Dikarya</taxon>
        <taxon>Ascomycota</taxon>
        <taxon>Pezizomycotina</taxon>
        <taxon>Leotiomycetes</taxon>
        <taxon>Helotiales</taxon>
        <taxon>Ploettnerulaceae</taxon>
        <taxon>Cadophora</taxon>
    </lineage>
</organism>
<accession>A0A8H7TIR8</accession>